<proteinExistence type="predicted"/>
<dbReference type="InterPro" id="IPR013046">
    <property type="entry name" value="GpV/Gp45"/>
</dbReference>
<evidence type="ECO:0000313" key="2">
    <source>
        <dbReference type="EMBL" id="MBJ7550743.1"/>
    </source>
</evidence>
<evidence type="ECO:0000259" key="1">
    <source>
        <dbReference type="Pfam" id="PF04717"/>
    </source>
</evidence>
<dbReference type="InterPro" id="IPR006531">
    <property type="entry name" value="Gp5/Vgr_OB"/>
</dbReference>
<dbReference type="Proteomes" id="UP000598488">
    <property type="component" value="Unassembled WGS sequence"/>
</dbReference>
<accession>A0ABS0ZBF2</accession>
<feature type="domain" description="Gp5/Type VI secretion system Vgr protein OB-fold" evidence="1">
    <location>
        <begin position="20"/>
        <end position="82"/>
    </location>
</feature>
<sequence length="191" mass="21133">MNTREIEQAIAAVIIIANIHELDYETRKLRCIHGETLTAWLPWPAEIGGNFIRWRPLRVGQQVVLASHAGDLTQAAIVGMLYSNDIVPEETSELIDVTEFTDGSKLRYDSENQKYEIIVDQQNVTVSKDEIKATFADKATVEMNADKVNVEYGGTASILMDSSQLKLTHGSSTITLDEAGVKVNGARIELN</sequence>
<name>A0ABS0ZBF2_9GAMM</name>
<reference evidence="2 3" key="1">
    <citation type="submission" date="2020-12" db="EMBL/GenBank/DDBJ databases">
        <title>Comparative genome analysis of fungal antagonists Marinomonas ostreistagni 398 and M. spartinae 468.</title>
        <authorList>
            <person name="Fields J.L."/>
            <person name="Mavrodi O.V."/>
            <person name="Biber P.D."/>
            <person name="Indest K.J."/>
            <person name="Mavrodi D.V."/>
        </authorList>
    </citation>
    <scope>NUCLEOTIDE SEQUENCE [LARGE SCALE GENOMIC DNA]</scope>
    <source>
        <strain evidence="2 3">USM7</strain>
    </source>
</reference>
<dbReference type="Gene3D" id="2.40.50.230">
    <property type="entry name" value="Gp5 N-terminal domain"/>
    <property type="match status" value="1"/>
</dbReference>
<evidence type="ECO:0000313" key="3">
    <source>
        <dbReference type="Proteomes" id="UP000598488"/>
    </source>
</evidence>
<dbReference type="Pfam" id="PF04717">
    <property type="entry name" value="Phage_base_V"/>
    <property type="match status" value="1"/>
</dbReference>
<comment type="caution">
    <text evidence="2">The sequence shown here is derived from an EMBL/GenBank/DDBJ whole genome shotgun (WGS) entry which is preliminary data.</text>
</comment>
<dbReference type="EMBL" id="JAEMUH010000007">
    <property type="protein sequence ID" value="MBJ7550743.1"/>
    <property type="molecule type" value="Genomic_DNA"/>
</dbReference>
<dbReference type="InterPro" id="IPR037026">
    <property type="entry name" value="Vgr_OB-fold_dom_sf"/>
</dbReference>
<keyword evidence="3" id="KW-1185">Reference proteome</keyword>
<organism evidence="2 3">
    <name type="scientific">Marinomonas ostreistagni</name>
    <dbReference type="NCBI Taxonomy" id="359209"/>
    <lineage>
        <taxon>Bacteria</taxon>
        <taxon>Pseudomonadati</taxon>
        <taxon>Pseudomonadota</taxon>
        <taxon>Gammaproteobacteria</taxon>
        <taxon>Oceanospirillales</taxon>
        <taxon>Oceanospirillaceae</taxon>
        <taxon>Marinomonas</taxon>
    </lineage>
</organism>
<gene>
    <name evidence="2" type="ORF">JHD44_08620</name>
</gene>
<dbReference type="RefSeq" id="WP_199462357.1">
    <property type="nucleotide sequence ID" value="NZ_JAEMUH010000007.1"/>
</dbReference>
<protein>
    <submittedName>
        <fullName evidence="2">Phage baseplate assembly protein V</fullName>
    </submittedName>
</protein>
<dbReference type="NCBIfam" id="TIGR01644">
    <property type="entry name" value="phage_P2_V"/>
    <property type="match status" value="1"/>
</dbReference>